<comment type="catalytic activity">
    <reaction evidence="2">
        <text>ssDNA + n NTP = ssDNA/pppN(pN)n-1 hybrid + (n-1) diphosphate.</text>
        <dbReference type="EC" id="2.7.7.102"/>
    </reaction>
</comment>
<dbReference type="OrthoDB" id="5988181at2759"/>
<dbReference type="AlphaFoldDB" id="A0A6P8D6Y0"/>
<accession>A0A6P8D6Y0</accession>
<dbReference type="EC" id="2.7.7.102" evidence="3"/>
<evidence type="ECO:0000256" key="2">
    <source>
        <dbReference type="ARBA" id="ARBA00044677"/>
    </source>
</evidence>
<dbReference type="RefSeq" id="XP_031392340.1">
    <property type="nucleotide sequence ID" value="XM_031536480.1"/>
</dbReference>
<reference evidence="7" key="2">
    <citation type="submission" date="2025-08" db="UniProtKB">
        <authorList>
            <consortium name="RefSeq"/>
        </authorList>
    </citation>
    <scope>IDENTIFICATION</scope>
    <source>
        <tissue evidence="7">Leaf</tissue>
    </source>
</reference>
<dbReference type="PANTHER" id="PTHR31399:SF0">
    <property type="entry name" value="DNA-DIRECTED PRIMASE_POLYMERASE PROTEIN"/>
    <property type="match status" value="1"/>
</dbReference>
<protein>
    <recommendedName>
        <fullName evidence="1">DNA-directed primase/polymerase protein</fullName>
        <ecNumber evidence="3">2.7.7.102</ecNumber>
    </recommendedName>
</protein>
<dbReference type="Proteomes" id="UP000515151">
    <property type="component" value="Chromosome 4"/>
</dbReference>
<evidence type="ECO:0000256" key="1">
    <source>
        <dbReference type="ARBA" id="ARBA00026139"/>
    </source>
</evidence>
<dbReference type="GO" id="GO:0005634">
    <property type="term" value="C:nucleus"/>
    <property type="evidence" value="ECO:0007669"/>
    <property type="project" value="TreeGrafter"/>
</dbReference>
<evidence type="ECO:0000256" key="5">
    <source>
        <dbReference type="SAM" id="MobiDB-lite"/>
    </source>
</evidence>
<dbReference type="GeneID" id="116204408"/>
<proteinExistence type="predicted"/>
<dbReference type="GO" id="GO:0003682">
    <property type="term" value="F:chromatin binding"/>
    <property type="evidence" value="ECO:0007669"/>
    <property type="project" value="TreeGrafter"/>
</dbReference>
<keyword evidence="6" id="KW-1185">Reference proteome</keyword>
<dbReference type="GO" id="GO:0006264">
    <property type="term" value="P:mitochondrial DNA replication"/>
    <property type="evidence" value="ECO:0007669"/>
    <property type="project" value="TreeGrafter"/>
</dbReference>
<sequence>MRTTFSRSKTKNPVARSLRFELSQVSHGANIRSDCEILILSSCKCSDKSPAAKIIPVLEAKDLHRSAMDDVDRLFECFKCGISPPQSAMRERKRFKGGSKQESPLNGITSCSTPGSAEQRHRDARDLQHSTERIGSMSIKAKKSAQGIQFSPVVFYGSPNGVPPKRPSSLLRLLQEIHVDLSEQQKLEQRDEIWATFPRQDEAIKFANCHPQVHIFCYQDHFNGQRRFLVCSYKVFWKRYASMDPVLRHHYEVIQEGVPCHLYFDLEYSKKENPEKKGDEMVELLISVVLKVLNDKYSIQGNQEWVIELDSSTEEKFSRHLVIRIPKLAFKDNSHVGAFVTEVCSWISTAKEYDQIYEKLYIKKDSSPSVSTTPIFVDTAVYSRNRCFRLALSSKAGKSAFLLPTKRFKCTGMSEENTFMASLICNMDSDCEKLLVCKAELDCAKTLRFDTEINGNFRNQYRLSQEFDLNVSTSNASVAYLMGKSPFSALDKFIESVASIGTVSGQVRSWYWFSEHGLMVYSMSRNRFCERIGREHKSNHIIYVVDLYTAAYYQKCHDPDCRGYRSPLRPVPEDAIPDLSVFFDSRHISNPANSTEDSLPCNESTIESSPLDSWWLEAVRVANDIETQHQIFELGKKESSNEDDNADRWTALESTAG</sequence>
<feature type="region of interest" description="Disordered" evidence="5">
    <location>
        <begin position="634"/>
        <end position="657"/>
    </location>
</feature>
<dbReference type="GO" id="GO:0003887">
    <property type="term" value="F:DNA-directed DNA polymerase activity"/>
    <property type="evidence" value="ECO:0007669"/>
    <property type="project" value="UniProtKB-EC"/>
</dbReference>
<feature type="region of interest" description="Disordered" evidence="5">
    <location>
        <begin position="95"/>
        <end position="119"/>
    </location>
</feature>
<comment type="catalytic activity">
    <reaction evidence="4">
        <text>DNA(n) + a 2'-deoxyribonucleoside 5'-triphosphate = DNA(n+1) + diphosphate</text>
        <dbReference type="Rhea" id="RHEA:22508"/>
        <dbReference type="Rhea" id="RHEA-COMP:17339"/>
        <dbReference type="Rhea" id="RHEA-COMP:17340"/>
        <dbReference type="ChEBI" id="CHEBI:33019"/>
        <dbReference type="ChEBI" id="CHEBI:61560"/>
        <dbReference type="ChEBI" id="CHEBI:173112"/>
        <dbReference type="EC" id="2.7.7.7"/>
    </reaction>
    <physiologicalReaction direction="left-to-right" evidence="4">
        <dbReference type="Rhea" id="RHEA:22509"/>
    </physiologicalReaction>
</comment>
<organism evidence="6 7">
    <name type="scientific">Punica granatum</name>
    <name type="common">Pomegranate</name>
    <dbReference type="NCBI Taxonomy" id="22663"/>
    <lineage>
        <taxon>Eukaryota</taxon>
        <taxon>Viridiplantae</taxon>
        <taxon>Streptophyta</taxon>
        <taxon>Embryophyta</taxon>
        <taxon>Tracheophyta</taxon>
        <taxon>Spermatophyta</taxon>
        <taxon>Magnoliopsida</taxon>
        <taxon>eudicotyledons</taxon>
        <taxon>Gunneridae</taxon>
        <taxon>Pentapetalae</taxon>
        <taxon>rosids</taxon>
        <taxon>malvids</taxon>
        <taxon>Myrtales</taxon>
        <taxon>Lythraceae</taxon>
        <taxon>Punica</taxon>
    </lineage>
</organism>
<evidence type="ECO:0000256" key="4">
    <source>
        <dbReference type="ARBA" id="ARBA00047303"/>
    </source>
</evidence>
<dbReference type="PANTHER" id="PTHR31399">
    <property type="entry name" value="DNA-DIRECTED PRIMASE / POLYMERASE PROTEIN"/>
    <property type="match status" value="1"/>
</dbReference>
<dbReference type="GO" id="GO:0031297">
    <property type="term" value="P:replication fork processing"/>
    <property type="evidence" value="ECO:0007669"/>
    <property type="project" value="TreeGrafter"/>
</dbReference>
<feature type="compositionally biased region" description="Polar residues" evidence="5">
    <location>
        <begin position="100"/>
        <end position="116"/>
    </location>
</feature>
<dbReference type="GO" id="GO:0009411">
    <property type="term" value="P:response to UV"/>
    <property type="evidence" value="ECO:0007669"/>
    <property type="project" value="TreeGrafter"/>
</dbReference>
<dbReference type="GO" id="GO:0042276">
    <property type="term" value="P:error-prone translesion synthesis"/>
    <property type="evidence" value="ECO:0007669"/>
    <property type="project" value="InterPro"/>
</dbReference>
<reference evidence="6" key="1">
    <citation type="journal article" date="2020" name="Plant Biotechnol. J.">
        <title>The pomegranate (Punica granatum L.) draft genome dissects genetic divergence between soft- and hard-seeded cultivars.</title>
        <authorList>
            <person name="Luo X."/>
            <person name="Li H."/>
            <person name="Wu Z."/>
            <person name="Yao W."/>
            <person name="Zhao P."/>
            <person name="Cao D."/>
            <person name="Yu H."/>
            <person name="Li K."/>
            <person name="Poudel K."/>
            <person name="Zhao D."/>
            <person name="Zhang F."/>
            <person name="Xia X."/>
            <person name="Chen L."/>
            <person name="Wang Q."/>
            <person name="Jing D."/>
            <person name="Cao S."/>
        </authorList>
    </citation>
    <scope>NUCLEOTIDE SEQUENCE [LARGE SCALE GENOMIC DNA]</scope>
    <source>
        <strain evidence="6">cv. Tunisia</strain>
    </source>
</reference>
<evidence type="ECO:0000256" key="3">
    <source>
        <dbReference type="ARBA" id="ARBA00044768"/>
    </source>
</evidence>
<dbReference type="Pfam" id="PF03121">
    <property type="entry name" value="Herpes_UL52"/>
    <property type="match status" value="1"/>
</dbReference>
<name>A0A6P8D6Y0_PUNGR</name>
<evidence type="ECO:0000313" key="6">
    <source>
        <dbReference type="Proteomes" id="UP000515151"/>
    </source>
</evidence>
<dbReference type="InterPro" id="IPR044917">
    <property type="entry name" value="PRIMPOL"/>
</dbReference>
<gene>
    <name evidence="7" type="primary">LOC116204408</name>
</gene>
<evidence type="ECO:0000313" key="7">
    <source>
        <dbReference type="RefSeq" id="XP_031392340.1"/>
    </source>
</evidence>
<dbReference type="GO" id="GO:0005759">
    <property type="term" value="C:mitochondrial matrix"/>
    <property type="evidence" value="ECO:0007669"/>
    <property type="project" value="TreeGrafter"/>
</dbReference>